<dbReference type="EMBL" id="JAUKTV010000001">
    <property type="protein sequence ID" value="KAK0747311.1"/>
    <property type="molecule type" value="Genomic_DNA"/>
</dbReference>
<proteinExistence type="predicted"/>
<feature type="compositionally biased region" description="Basic residues" evidence="1">
    <location>
        <begin position="83"/>
        <end position="92"/>
    </location>
</feature>
<name>A0AA40EXH1_9PEZI</name>
<sequence>MARNPTGHTKPQKDIVRKRTDSAQRKAVQTGRACNIFIAIVYWNPNHGRLKGNGYLPKDMDIPDVNEFLEKLFIGGRPTERRTRTRKQHRRAKEVSDEIVVEPVQSSPDKDESVEVQPSMPTLQSEATDHSGSEGSHMDGSITETTSTDIGNQVTTNEPPLDDIYTHTHTHNLFRPAGLTRKGNYHTSSNTFPKMHPGLLKPVRPPFLAYILKLLPFLLRLLVG</sequence>
<reference evidence="2" key="1">
    <citation type="submission" date="2023-06" db="EMBL/GenBank/DDBJ databases">
        <title>Genome-scale phylogeny and comparative genomics of the fungal order Sordariales.</title>
        <authorList>
            <consortium name="Lawrence Berkeley National Laboratory"/>
            <person name="Hensen N."/>
            <person name="Bonometti L."/>
            <person name="Westerberg I."/>
            <person name="Brannstrom I.O."/>
            <person name="Guillou S."/>
            <person name="Cros-Aarteil S."/>
            <person name="Calhoun S."/>
            <person name="Haridas S."/>
            <person name="Kuo A."/>
            <person name="Mondo S."/>
            <person name="Pangilinan J."/>
            <person name="Riley R."/>
            <person name="Labutti K."/>
            <person name="Andreopoulos B."/>
            <person name="Lipzen A."/>
            <person name="Chen C."/>
            <person name="Yanf M."/>
            <person name="Daum C."/>
            <person name="Ng V."/>
            <person name="Clum A."/>
            <person name="Steindorff A."/>
            <person name="Ohm R."/>
            <person name="Martin F."/>
            <person name="Silar P."/>
            <person name="Natvig D."/>
            <person name="Lalanne C."/>
            <person name="Gautier V."/>
            <person name="Ament-Velasquez S.L."/>
            <person name="Kruys A."/>
            <person name="Hutchinson M.I."/>
            <person name="Powell A.J."/>
            <person name="Barry K."/>
            <person name="Miller A.N."/>
            <person name="Grigoriev I.V."/>
            <person name="Debuchy R."/>
            <person name="Gladieux P."/>
            <person name="Thoren M.H."/>
            <person name="Johannesson H."/>
        </authorList>
    </citation>
    <scope>NUCLEOTIDE SEQUENCE</scope>
    <source>
        <strain evidence="2">CBS 540.89</strain>
    </source>
</reference>
<evidence type="ECO:0000313" key="3">
    <source>
        <dbReference type="Proteomes" id="UP001172159"/>
    </source>
</evidence>
<comment type="caution">
    <text evidence="2">The sequence shown here is derived from an EMBL/GenBank/DDBJ whole genome shotgun (WGS) entry which is preliminary data.</text>
</comment>
<keyword evidence="3" id="KW-1185">Reference proteome</keyword>
<feature type="compositionally biased region" description="Polar residues" evidence="1">
    <location>
        <begin position="142"/>
        <end position="158"/>
    </location>
</feature>
<dbReference type="Proteomes" id="UP001172159">
    <property type="component" value="Unassembled WGS sequence"/>
</dbReference>
<evidence type="ECO:0000313" key="2">
    <source>
        <dbReference type="EMBL" id="KAK0747311.1"/>
    </source>
</evidence>
<accession>A0AA40EXH1</accession>
<evidence type="ECO:0000256" key="1">
    <source>
        <dbReference type="SAM" id="MobiDB-lite"/>
    </source>
</evidence>
<feature type="region of interest" description="Disordered" evidence="1">
    <location>
        <begin position="1"/>
        <end position="20"/>
    </location>
</feature>
<protein>
    <submittedName>
        <fullName evidence="2">Uncharacterized protein</fullName>
    </submittedName>
</protein>
<gene>
    <name evidence="2" type="ORF">B0T21DRAFT_1804</name>
</gene>
<feature type="region of interest" description="Disordered" evidence="1">
    <location>
        <begin position="79"/>
        <end position="160"/>
    </location>
</feature>
<feature type="compositionally biased region" description="Basic and acidic residues" evidence="1">
    <location>
        <begin position="11"/>
        <end position="20"/>
    </location>
</feature>
<organism evidence="2 3">
    <name type="scientific">Apiosordaria backusii</name>
    <dbReference type="NCBI Taxonomy" id="314023"/>
    <lineage>
        <taxon>Eukaryota</taxon>
        <taxon>Fungi</taxon>
        <taxon>Dikarya</taxon>
        <taxon>Ascomycota</taxon>
        <taxon>Pezizomycotina</taxon>
        <taxon>Sordariomycetes</taxon>
        <taxon>Sordariomycetidae</taxon>
        <taxon>Sordariales</taxon>
        <taxon>Lasiosphaeriaceae</taxon>
        <taxon>Apiosordaria</taxon>
    </lineage>
</organism>
<dbReference type="AlphaFoldDB" id="A0AA40EXH1"/>